<dbReference type="EMBL" id="UYRT01083261">
    <property type="protein sequence ID" value="VDN27192.1"/>
    <property type="molecule type" value="Genomic_DNA"/>
</dbReference>
<proteinExistence type="predicted"/>
<reference evidence="1 2" key="2">
    <citation type="submission" date="2018-11" db="EMBL/GenBank/DDBJ databases">
        <authorList>
            <consortium name="Pathogen Informatics"/>
        </authorList>
    </citation>
    <scope>NUCLEOTIDE SEQUENCE [LARGE SCALE GENOMIC DNA]</scope>
</reference>
<keyword evidence="2" id="KW-1185">Reference proteome</keyword>
<gene>
    <name evidence="1" type="ORF">GPUH_LOCUS16070</name>
</gene>
<sequence>MLSNGKRCDMADLLSNFRKQRAQAVNKQHWRLAYPRETDYCKTGLFVCLQSWKQYLAVHKHFMRYLAIRKKIPKNILERAENFLNECSDQLSEESV</sequence>
<organism evidence="3">
    <name type="scientific">Gongylonema pulchrum</name>
    <dbReference type="NCBI Taxonomy" id="637853"/>
    <lineage>
        <taxon>Eukaryota</taxon>
        <taxon>Metazoa</taxon>
        <taxon>Ecdysozoa</taxon>
        <taxon>Nematoda</taxon>
        <taxon>Chromadorea</taxon>
        <taxon>Rhabditida</taxon>
        <taxon>Spirurina</taxon>
        <taxon>Spiruromorpha</taxon>
        <taxon>Spiruroidea</taxon>
        <taxon>Gongylonematidae</taxon>
        <taxon>Gongylonema</taxon>
    </lineage>
</organism>
<dbReference type="OrthoDB" id="10454900at2759"/>
<protein>
    <submittedName>
        <fullName evidence="3">Transposase</fullName>
    </submittedName>
</protein>
<evidence type="ECO:0000313" key="1">
    <source>
        <dbReference type="EMBL" id="VDN27192.1"/>
    </source>
</evidence>
<evidence type="ECO:0000313" key="2">
    <source>
        <dbReference type="Proteomes" id="UP000271098"/>
    </source>
</evidence>
<dbReference type="AlphaFoldDB" id="A0A183E529"/>
<evidence type="ECO:0000313" key="3">
    <source>
        <dbReference type="WBParaSite" id="GPUH_0001609201-mRNA-1"/>
    </source>
</evidence>
<name>A0A183E529_9BILA</name>
<dbReference type="WBParaSite" id="GPUH_0001609201-mRNA-1">
    <property type="protein sequence ID" value="GPUH_0001609201-mRNA-1"/>
    <property type="gene ID" value="GPUH_0001609201"/>
</dbReference>
<dbReference type="Proteomes" id="UP000271098">
    <property type="component" value="Unassembled WGS sequence"/>
</dbReference>
<accession>A0A183E529</accession>
<reference evidence="3" key="1">
    <citation type="submission" date="2016-06" db="UniProtKB">
        <authorList>
            <consortium name="WormBaseParasite"/>
        </authorList>
    </citation>
    <scope>IDENTIFICATION</scope>
</reference>